<evidence type="ECO:0000313" key="2">
    <source>
        <dbReference type="Proteomes" id="UP000321830"/>
    </source>
</evidence>
<comment type="caution">
    <text evidence="1">The sequence shown here is derived from an EMBL/GenBank/DDBJ whole genome shotgun (WGS) entry which is preliminary data.</text>
</comment>
<sequence length="61" mass="7300">MFLLETMIKDFLQQQAQTEEKYEMLFFSVRPYCLIQDSLFTAFSTLINYQLIEISLNVSYC</sequence>
<proteinExistence type="predicted"/>
<dbReference type="AlphaFoldDB" id="A0A511J4D0"/>
<accession>A0A511J4D0</accession>
<name>A0A511J4D0_9ENTE</name>
<dbReference type="Proteomes" id="UP000321830">
    <property type="component" value="Unassembled WGS sequence"/>
</dbReference>
<reference evidence="1 2" key="1">
    <citation type="submission" date="2019-07" db="EMBL/GenBank/DDBJ databases">
        <title>Whole genome shotgun sequence of Enterococcus villorum NBRC 100699.</title>
        <authorList>
            <person name="Hosoyama A."/>
            <person name="Uohara A."/>
            <person name="Ohji S."/>
            <person name="Ichikawa N."/>
        </authorList>
    </citation>
    <scope>NUCLEOTIDE SEQUENCE [LARGE SCALE GENOMIC DNA]</scope>
    <source>
        <strain evidence="1 2">NBRC 100699</strain>
    </source>
</reference>
<protein>
    <submittedName>
        <fullName evidence="1">Uncharacterized protein</fullName>
    </submittedName>
</protein>
<evidence type="ECO:0000313" key="1">
    <source>
        <dbReference type="EMBL" id="GEL92845.1"/>
    </source>
</evidence>
<gene>
    <name evidence="1" type="ORF">EVI01_21820</name>
</gene>
<organism evidence="1 2">
    <name type="scientific">Enterococcus villorum</name>
    <dbReference type="NCBI Taxonomy" id="112904"/>
    <lineage>
        <taxon>Bacteria</taxon>
        <taxon>Bacillati</taxon>
        <taxon>Bacillota</taxon>
        <taxon>Bacilli</taxon>
        <taxon>Lactobacillales</taxon>
        <taxon>Enterococcaceae</taxon>
        <taxon>Enterococcus</taxon>
    </lineage>
</organism>
<dbReference type="EMBL" id="BJWF01000036">
    <property type="protein sequence ID" value="GEL92845.1"/>
    <property type="molecule type" value="Genomic_DNA"/>
</dbReference>